<proteinExistence type="predicted"/>
<name>B2ADJ1_PODAN</name>
<dbReference type="OrthoDB" id="4590162at2759"/>
<dbReference type="HOGENOM" id="CLU_549954_0_0_1"/>
<organism evidence="2">
    <name type="scientific">Podospora anserina (strain S / ATCC MYA-4624 / DSM 980 / FGSC 10383)</name>
    <name type="common">Pleurage anserina</name>
    <dbReference type="NCBI Taxonomy" id="515849"/>
    <lineage>
        <taxon>Eukaryota</taxon>
        <taxon>Fungi</taxon>
        <taxon>Dikarya</taxon>
        <taxon>Ascomycota</taxon>
        <taxon>Pezizomycotina</taxon>
        <taxon>Sordariomycetes</taxon>
        <taxon>Sordariomycetidae</taxon>
        <taxon>Sordariales</taxon>
        <taxon>Podosporaceae</taxon>
        <taxon>Podospora</taxon>
        <taxon>Podospora anserina</taxon>
    </lineage>
</organism>
<evidence type="ECO:0000313" key="4">
    <source>
        <dbReference type="Proteomes" id="UP000001197"/>
    </source>
</evidence>
<dbReference type="PANTHER" id="PTHR39596:SF2">
    <property type="entry name" value="HET DOMAIN PROTEIN (AFU_ORTHOLOGUE AFUA_1G17550)-RELATED"/>
    <property type="match status" value="1"/>
</dbReference>
<dbReference type="RefSeq" id="XP_001903731.1">
    <property type="nucleotide sequence ID" value="XM_001903696.1"/>
</dbReference>
<sequence>MSPNLQSPLTARKGYDELGDAKLPRFQKSKLIEPDASHHPEVLKCLLQAGFEYSVARQLTEHELRFWNVQELNQTLGLVDATVDDIRFRRLKSFEVVPSLPSRIGHGRVHFNSSDFVKPRWKQIQESADTLGALCVNKDGDFRIVPPGGYAALSHVWAEGLGSDETNGGLHRSLVVQLFDKLAHTDIEWLWIDSLAIPGTGHQLDHAEAEMKSRLINAMANIYRQAKQVVIVDALALRLWSNDPANLGVVLGFGRWLTRVWTYQEIKLAGDVIVLTREGSVWFTDVFICLKARDGLFTLAQAFLHLQRHGNIPVRVADIVVGCTKREAGDIINNARALFPVIRPEWEHGLSLDDGLRKIYEARRHESVKMVLYHDPPRATYPAWAPAWLNQMRNVDREVGNQRWETRGLVGLWRTYKVHCCSETAEREYELTVQAELYCKSLISAYASAEENKDGISLFKKAVKRGTAYVVTNKFLTSLDQTRIGLLVDKDVRTKK</sequence>
<dbReference type="PANTHER" id="PTHR39596">
    <property type="match status" value="1"/>
</dbReference>
<dbReference type="Proteomes" id="UP000001197">
    <property type="component" value="Chromosome 4"/>
</dbReference>
<dbReference type="eggNOG" id="ENOG502RM0S">
    <property type="taxonomic scope" value="Eukaryota"/>
</dbReference>
<dbReference type="KEGG" id="pan:PODANSg746"/>
<dbReference type="EMBL" id="CU633454">
    <property type="protein sequence ID" value="CAP61506.1"/>
    <property type="molecule type" value="Genomic_DNA"/>
</dbReference>
<dbReference type="VEuPathDB" id="FungiDB:PODANS_4_1225"/>
<dbReference type="GeneID" id="6187786"/>
<reference evidence="2" key="2">
    <citation type="submission" date="2008-07" db="EMBL/GenBank/DDBJ databases">
        <authorList>
            <person name="Genoscope - CEA"/>
        </authorList>
    </citation>
    <scope>NUCLEOTIDE SEQUENCE</scope>
    <source>
        <strain evidence="2">S mat+</strain>
    </source>
</reference>
<keyword evidence="4" id="KW-1185">Reference proteome</keyword>
<reference evidence="3" key="4">
    <citation type="submission" date="2015-04" db="EMBL/GenBank/DDBJ databases">
        <title>Maintaining two mating types: Structure of the mating type locus and its role in heterokaryosis in Podospora anserina.</title>
        <authorList>
            <person name="Grognet P."/>
            <person name="Bidard F."/>
            <person name="Kuchly C."/>
            <person name="Chan Ho Tong L."/>
            <person name="Coppin E."/>
            <person name="Ait Benkhali J."/>
            <person name="Couloux A."/>
            <person name="Wincker P."/>
            <person name="Debuchy R."/>
            <person name="Silar P."/>
        </authorList>
    </citation>
    <scope>NUCLEOTIDE SEQUENCE</scope>
</reference>
<evidence type="ECO:0000259" key="1">
    <source>
        <dbReference type="Pfam" id="PF06985"/>
    </source>
</evidence>
<dbReference type="Pfam" id="PF06985">
    <property type="entry name" value="HET"/>
    <property type="match status" value="1"/>
</dbReference>
<protein>
    <submittedName>
        <fullName evidence="2">Podospora anserina S mat+ genomic DNA chromosome 4, supercontig 1</fullName>
    </submittedName>
</protein>
<accession>B2ADJ1</accession>
<dbReference type="InterPro" id="IPR010730">
    <property type="entry name" value="HET"/>
</dbReference>
<feature type="domain" description="Heterokaryon incompatibility" evidence="1">
    <location>
        <begin position="150"/>
        <end position="232"/>
    </location>
</feature>
<reference evidence="4" key="3">
    <citation type="journal article" date="2014" name="Genetics">
        <title>Maintaining two mating types: Structure of the mating type locus and its role in heterokaryosis in Podospora anserina.</title>
        <authorList>
            <person name="Grognet P."/>
            <person name="Bidard F."/>
            <person name="Kuchly C."/>
            <person name="Tong L.C.H."/>
            <person name="Coppin E."/>
            <person name="Benkhali J.A."/>
            <person name="Couloux A."/>
            <person name="Wincker P."/>
            <person name="Debuchy R."/>
            <person name="Silar P."/>
        </authorList>
    </citation>
    <scope>GENOME REANNOTATION</scope>
    <source>
        <strain evidence="4">S / ATCC MYA-4624 / DSM 980 / FGSC 10383</strain>
    </source>
</reference>
<dbReference type="EMBL" id="FO904939">
    <property type="protein sequence ID" value="CDP27861.1"/>
    <property type="molecule type" value="Genomic_DNA"/>
</dbReference>
<dbReference type="AlphaFoldDB" id="B2ADJ1"/>
<evidence type="ECO:0000313" key="2">
    <source>
        <dbReference type="EMBL" id="CAP61506.1"/>
    </source>
</evidence>
<gene>
    <name evidence="2" type="ORF">PODANS_4_1225</name>
</gene>
<evidence type="ECO:0000313" key="3">
    <source>
        <dbReference type="EMBL" id="CDP27861.1"/>
    </source>
</evidence>
<reference evidence="2 4" key="1">
    <citation type="journal article" date="2008" name="Genome Biol.">
        <title>The genome sequence of the model ascomycete fungus Podospora anserina.</title>
        <authorList>
            <person name="Espagne E."/>
            <person name="Lespinet O."/>
            <person name="Malagnac F."/>
            <person name="Da Silva C."/>
            <person name="Jaillon O."/>
            <person name="Porcel B.M."/>
            <person name="Couloux A."/>
            <person name="Aury J.-M."/>
            <person name="Segurens B."/>
            <person name="Poulain J."/>
            <person name="Anthouard V."/>
            <person name="Grossetete S."/>
            <person name="Khalili H."/>
            <person name="Coppin E."/>
            <person name="Dequard-Chablat M."/>
            <person name="Picard M."/>
            <person name="Contamine V."/>
            <person name="Arnaise S."/>
            <person name="Bourdais A."/>
            <person name="Berteaux-Lecellier V."/>
            <person name="Gautheret D."/>
            <person name="de Vries R.P."/>
            <person name="Battaglia E."/>
            <person name="Coutinho P.M."/>
            <person name="Danchin E.G.J."/>
            <person name="Henrissat B."/>
            <person name="El Khoury R."/>
            <person name="Sainsard-Chanet A."/>
            <person name="Boivin A."/>
            <person name="Pinan-Lucarre B."/>
            <person name="Sellem C.H."/>
            <person name="Debuchy R."/>
            <person name="Wincker P."/>
            <person name="Weissenbach J."/>
            <person name="Silar P."/>
        </authorList>
    </citation>
    <scope>NUCLEOTIDE SEQUENCE [LARGE SCALE GENOMIC DNA]</scope>
    <source>
        <strain evidence="4">S / ATCC MYA-4624 / DSM 980 / FGSC 10383</strain>
        <strain evidence="2">S mat+</strain>
    </source>
</reference>